<dbReference type="RefSeq" id="WP_115733346.1">
    <property type="nucleotide sequence ID" value="NZ_BAAAVY010000017.1"/>
</dbReference>
<evidence type="ECO:0000313" key="3">
    <source>
        <dbReference type="Proteomes" id="UP000254701"/>
    </source>
</evidence>
<dbReference type="OrthoDB" id="9810674at2"/>
<sequence>MRPAAMAVAAVAFGIAALLVTMGGHRLAAIEAPEIDVIDESDLPDMPPPEEGSTSAVEPEALDAEAASRPVAPEDIAPPPLEQGDLVREAPRPPLSELSLALPPKPKMPDDWDGTTLFQPVASASGLIEAKGFSVAIAGVTPVDVGENCSYEGKEWNCGTRARTAFRSFLRSRAVVCDVPPQSERGVIVARCRIGKQDVGQWLVANGWAKAEAGGPYVEAGKKAEAEKKGIYGPVPTRIEMTLTPVGTSLPAVEPPPSEPAVEEPAQ</sequence>
<accession>A0A380WRK0</accession>
<name>A0A380WRK0_AMIAI</name>
<organism evidence="2 3">
    <name type="scientific">Aminobacter aminovorans</name>
    <name type="common">Chelatobacter heintzii</name>
    <dbReference type="NCBI Taxonomy" id="83263"/>
    <lineage>
        <taxon>Bacteria</taxon>
        <taxon>Pseudomonadati</taxon>
        <taxon>Pseudomonadota</taxon>
        <taxon>Alphaproteobacteria</taxon>
        <taxon>Hyphomicrobiales</taxon>
        <taxon>Phyllobacteriaceae</taxon>
        <taxon>Aminobacter</taxon>
    </lineage>
</organism>
<proteinExistence type="predicted"/>
<evidence type="ECO:0008006" key="4">
    <source>
        <dbReference type="Google" id="ProtNLM"/>
    </source>
</evidence>
<dbReference type="Proteomes" id="UP000254701">
    <property type="component" value="Unassembled WGS sequence"/>
</dbReference>
<feature type="region of interest" description="Disordered" evidence="1">
    <location>
        <begin position="38"/>
        <end position="88"/>
    </location>
</feature>
<evidence type="ECO:0000256" key="1">
    <source>
        <dbReference type="SAM" id="MobiDB-lite"/>
    </source>
</evidence>
<feature type="region of interest" description="Disordered" evidence="1">
    <location>
        <begin position="247"/>
        <end position="267"/>
    </location>
</feature>
<reference evidence="2 3" key="1">
    <citation type="submission" date="2018-06" db="EMBL/GenBank/DDBJ databases">
        <authorList>
            <consortium name="Pathogen Informatics"/>
            <person name="Doyle S."/>
        </authorList>
    </citation>
    <scope>NUCLEOTIDE SEQUENCE [LARGE SCALE GENOMIC DNA]</scope>
    <source>
        <strain evidence="2 3">NCTC10684</strain>
    </source>
</reference>
<protein>
    <recommendedName>
        <fullName evidence="4">Thermonuclease family protein</fullName>
    </recommendedName>
</protein>
<gene>
    <name evidence="2" type="ORF">NCTC10684_04756</name>
</gene>
<dbReference type="SUPFAM" id="SSF50199">
    <property type="entry name" value="Staphylococcal nuclease"/>
    <property type="match status" value="1"/>
</dbReference>
<dbReference type="Gene3D" id="2.40.50.90">
    <property type="match status" value="1"/>
</dbReference>
<dbReference type="InterPro" id="IPR035437">
    <property type="entry name" value="SNase_OB-fold_sf"/>
</dbReference>
<evidence type="ECO:0000313" key="2">
    <source>
        <dbReference type="EMBL" id="SUU91488.1"/>
    </source>
</evidence>
<dbReference type="EMBL" id="UFSM01000001">
    <property type="protein sequence ID" value="SUU91488.1"/>
    <property type="molecule type" value="Genomic_DNA"/>
</dbReference>
<dbReference type="AlphaFoldDB" id="A0A380WRK0"/>